<evidence type="ECO:0000313" key="2">
    <source>
        <dbReference type="EMBL" id="QPO27025.1"/>
    </source>
</evidence>
<name>A0A7T1LAW2_STRSU</name>
<evidence type="ECO:0000313" key="1">
    <source>
        <dbReference type="EMBL" id="MDG4516677.1"/>
    </source>
</evidence>
<protein>
    <submittedName>
        <fullName evidence="2">Uncharacterized protein</fullName>
    </submittedName>
</protein>
<sequence>MSTKTAIFKNVRDKSKCFAIENQKNAIFLIFGQQKSPADRWVKIK</sequence>
<dbReference type="Proteomes" id="UP000594569">
    <property type="component" value="Chromosome"/>
</dbReference>
<dbReference type="Proteomes" id="UP001152877">
    <property type="component" value="Unassembled WGS sequence"/>
</dbReference>
<dbReference type="EMBL" id="JANFMI010000023">
    <property type="protein sequence ID" value="MDG4516677.1"/>
    <property type="molecule type" value="Genomic_DNA"/>
</dbReference>
<gene>
    <name evidence="2" type="ORF">I5V48_02485</name>
    <name evidence="1" type="ORF">NOL11_06830</name>
</gene>
<reference evidence="1" key="2">
    <citation type="submission" date="2022-07" db="EMBL/GenBank/DDBJ databases">
        <title>Whole Genome Sequencing of Streptococcus suis.</title>
        <authorList>
            <person name="Dai X."/>
            <person name="Huang J."/>
            <person name="Wang L."/>
        </authorList>
    </citation>
    <scope>NUCLEOTIDE SEQUENCE</scope>
    <source>
        <strain evidence="1">HDJ11</strain>
    </source>
</reference>
<organism evidence="2 3">
    <name type="scientific">Streptococcus suis</name>
    <dbReference type="NCBI Taxonomy" id="1307"/>
    <lineage>
        <taxon>Bacteria</taxon>
        <taxon>Bacillati</taxon>
        <taxon>Bacillota</taxon>
        <taxon>Bacilli</taxon>
        <taxon>Lactobacillales</taxon>
        <taxon>Streptococcaceae</taxon>
        <taxon>Streptococcus</taxon>
    </lineage>
</organism>
<evidence type="ECO:0000313" key="3">
    <source>
        <dbReference type="Proteomes" id="UP000594569"/>
    </source>
</evidence>
<dbReference type="AlphaFoldDB" id="A0A7T1LAW2"/>
<dbReference type="EMBL" id="CP065430">
    <property type="protein sequence ID" value="QPO27025.1"/>
    <property type="molecule type" value="Genomic_DNA"/>
</dbReference>
<proteinExistence type="predicted"/>
<accession>A0A7T1LAW2</accession>
<dbReference type="RefSeq" id="WP_153308621.1">
    <property type="nucleotide sequence ID" value="NZ_CP065430.1"/>
</dbReference>
<reference evidence="2 3" key="1">
    <citation type="submission" date="2020-12" db="EMBL/GenBank/DDBJ databases">
        <title>Nonconservative transfer and diversity of a new family of integrative and conjugative elements associated with antibiotic resistance in zoonotic pathogen Streptococcus suis.</title>
        <authorList>
            <person name="Huang J."/>
        </authorList>
    </citation>
    <scope>NUCLEOTIDE SEQUENCE [LARGE SCALE GENOMIC DNA]</scope>
    <source>
        <strain evidence="2 3">YZDH1</strain>
    </source>
</reference>